<feature type="region of interest" description="Disordered" evidence="3">
    <location>
        <begin position="925"/>
        <end position="980"/>
    </location>
</feature>
<dbReference type="InterPro" id="IPR045269">
    <property type="entry name" value="Atg1-like"/>
</dbReference>
<feature type="compositionally biased region" description="Low complexity" evidence="3">
    <location>
        <begin position="1692"/>
        <end position="1708"/>
    </location>
</feature>
<gene>
    <name evidence="7" type="ORF">BLNAU_14829</name>
</gene>
<evidence type="ECO:0000259" key="5">
    <source>
        <dbReference type="PROSITE" id="PS50011"/>
    </source>
</evidence>
<dbReference type="Gene3D" id="1.10.510.10">
    <property type="entry name" value="Transferase(Phosphotransferase) domain 1"/>
    <property type="match status" value="3"/>
</dbReference>
<keyword evidence="8" id="KW-1185">Reference proteome</keyword>
<protein>
    <recommendedName>
        <fullName evidence="9">Serine/threonine protein kinase</fullName>
    </recommendedName>
</protein>
<feature type="compositionally biased region" description="Basic and acidic residues" evidence="3">
    <location>
        <begin position="1023"/>
        <end position="1035"/>
    </location>
</feature>
<comment type="caution">
    <text evidence="7">The sequence shown here is derived from an EMBL/GenBank/DDBJ whole genome shotgun (WGS) entry which is preliminary data.</text>
</comment>
<keyword evidence="4" id="KW-0472">Membrane</keyword>
<dbReference type="EMBL" id="JARBJD010000140">
    <property type="protein sequence ID" value="KAK2950245.1"/>
    <property type="molecule type" value="Genomic_DNA"/>
</dbReference>
<dbReference type="Gene3D" id="3.30.40.10">
    <property type="entry name" value="Zinc/RING finger domain, C3HC4 (zinc finger)"/>
    <property type="match status" value="1"/>
</dbReference>
<name>A0ABQ9XJ90_9EUKA</name>
<keyword evidence="4" id="KW-0812">Transmembrane</keyword>
<keyword evidence="1" id="KW-0862">Zinc</keyword>
<organism evidence="7 8">
    <name type="scientific">Blattamonas nauphoetae</name>
    <dbReference type="NCBI Taxonomy" id="2049346"/>
    <lineage>
        <taxon>Eukaryota</taxon>
        <taxon>Metamonada</taxon>
        <taxon>Preaxostyla</taxon>
        <taxon>Oxymonadida</taxon>
        <taxon>Blattamonas</taxon>
    </lineage>
</organism>
<feature type="compositionally biased region" description="Polar residues" evidence="3">
    <location>
        <begin position="1189"/>
        <end position="1202"/>
    </location>
</feature>
<feature type="compositionally biased region" description="Basic and acidic residues" evidence="3">
    <location>
        <begin position="925"/>
        <end position="934"/>
    </location>
</feature>
<evidence type="ECO:0000313" key="7">
    <source>
        <dbReference type="EMBL" id="KAK2950245.1"/>
    </source>
</evidence>
<sequence length="2135" mass="240036">MYPYGDYTLTLIYTPASSSETQDSVSFSVGESWQSTFSPPLYSVIETVLTSTSDPSQSSLFTKAGSNVQFTVTLKDYMGNTVPENSHIFSLIDFVLYDEILESTVPAEKMSIQHLSNNSFQLNYTKASSFSIVLSSIISQSLEASGHEQTLKSSTALVIQPGTVSARNSYIHTFPLADVPVDQLFFFPITMCDEYNNRLTDKHAKPLLYQPKFPYWAPLQPFGGKAITFVNVTTEVFVNMLDYGPTSLIPNSQTNHLLSTIPQDFYFADAGLSKDEHPNHIFPRGLHSPPSVIEFRPTCLVCLISPTNHSSQHSSIALQINGEEVPIVSSVSNPHIHFTNTLPIDFTYSYFQLPPPTVDHPSEFNTTIAKPLVSFFELTDGYANLAECTTHVLADLSIVFYPVDPTAPPSKALSDCTENAFIHHDSSLMPRTALSKSCESNQPNGDFFFPRSRVQLAINGSEFGHFCFVASYLNEKKRIYQPFSIQPTPISIPDSHFILPFSTFFTVGREILVEFDLSTVTKEPLFCQPSTDEGDTPHNLIEIDLYQDTEYFSDLVKFTSKCSISSGYFTVRTMFNKSGTVVLNARLHQRFSPRFPVNVSGPPDTPQTIVTPLFVRELNFVPSNPNPRSFKITQELKQVSKRDANDFLAKQGHQGIETIKNEANPTFYIGAFVPRDRFLNDIDCSSFDMTTLDTHLILKESQLSNTAPSANSQNRWTVVLPTIQNISYVCTKSEEIKFLLTLKNQDTDNLTGIPSDTVGQALSFPDSQKTIKRSHPLTITKTEPRMTSSVSNARSQVYPYKLIIMYNHSYTSAAFQFSTPSPGRKEFPIWTVVFGATFVLCVVVAIVVLLGTRYRKRSKQRKEENDAATLRTLQQSLFAEMEKSWTIRGSTVRYISQIARGADAEVFLADWNGIEVAVKAVEMAGRDSDTRSLQDDSTDQSQHISEDSIIDENDELNPSFTAPQPRHFPVTQNEPTEQRNGSLQNLIQASGTSPGYSTFSSRAARNTISSGHQFSRLSNTRHVKSDKAAESSGDFDKKASKLITEGRLMKSLTHPSIVTLYGTVTDLKMNREMLVMEYLQYSLADILAASQHAQSSVPSLTQQFTNPSLTLLPSMSPKNSNLPSINTSSRLSIAIQIARGLSYLHSLEPQIIHSDINPNNILVDSHLNAKLCDFGNAIVIATPPATVQDRTNTPSLYANSSSEGEHQGHQHPRSWRRHFSIARREYAVLDDDGPINVAASNTISNMLGSSFSSAQTNNQGATSNDALSINGPLLGGISSSIPPGASSFHQMASVQTTSSSQLRPLCQCPVCCLVHDIKPNKNIRSQSTQKESLLRFSNYQSPEQFFGCTQITCKTDVFSFGIVLHQLFSSRLPDRVNMSTTSSLSPRSSFSLVAPTPSEDTAQLITIDSFILSPDSNVERGNQNSFIVEHNTTHVLERGLITEKDSPFNIAYAMVDSFEKLGIKHHFYTKVNTISKNEHTVLTFFEYPSDKSFEHICADETALVQEPTIQTILYQLLTFVDSIHSRGIVHLNLTPTAIAFHFDSSQHLFVVKVGGMDFLSNLEKFRLLPTKSLGMTAFDMPPELDSSEGPFGFYTDMWAIGVLLYQIFEHKHPFPRGDEPNSSKTYFPAPHRTMSPGFRDILSRLLEPDPNARITAHDALNHPYIAQMNPRAQKGLGTITFPPNIRPLPLSQNRPLLPNQHLLQNQPLSRSSHPTPNAPTLINASPAHPRLTATQIQRPATWQTAPAPATATHHGPNQEERAEPAPAPHPPRETLKSLPEFREMRILVRNTQHRKTLFQHHHNIRLRQLNQLDEEIRLLEEQRRMCLDDVTALGAELVTQQYDEEQQEQDFFNRFGVRPSDEVPDVTENQQQLNLNRTQIQNDVTEEAITNFINDGLLDIAIPVLPESMAERRRLARHFIANQHIEVLRAEWAQNTAVRARDAQLIRGYAMEERRQQDLVRRDGRAIELELETIDRDNAARLTALNDYIQRETDNITRRREYINRSVLSLHESDERTRNHDGILRMVEEEERRRDARGIQMMMHTVRAAINRPRRRGVTQDEIARLRTEQYQQVHLERSVNNSTLLRCCICMTDYEPGETLIILPCHHRFHRECVGEWLKEQNSCPFCKEAVVQR</sequence>
<feature type="domain" description="Protein kinase" evidence="5">
    <location>
        <begin position="892"/>
        <end position="1665"/>
    </location>
</feature>
<dbReference type="InterPro" id="IPR011009">
    <property type="entry name" value="Kinase-like_dom_sf"/>
</dbReference>
<keyword evidence="4" id="KW-1133">Transmembrane helix</keyword>
<dbReference type="Proteomes" id="UP001281761">
    <property type="component" value="Unassembled WGS sequence"/>
</dbReference>
<feature type="coiled-coil region" evidence="2">
    <location>
        <begin position="1802"/>
        <end position="1829"/>
    </location>
</feature>
<feature type="compositionally biased region" description="Polar residues" evidence="3">
    <location>
        <begin position="970"/>
        <end position="980"/>
    </location>
</feature>
<dbReference type="InterPro" id="IPR013083">
    <property type="entry name" value="Znf_RING/FYVE/PHD"/>
</dbReference>
<evidence type="ECO:0000256" key="2">
    <source>
        <dbReference type="SAM" id="Coils"/>
    </source>
</evidence>
<dbReference type="PROSITE" id="PS50011">
    <property type="entry name" value="PROTEIN_KINASE_DOM"/>
    <property type="match status" value="1"/>
</dbReference>
<feature type="domain" description="RING-type" evidence="6">
    <location>
        <begin position="2088"/>
        <end position="2129"/>
    </location>
</feature>
<dbReference type="Pfam" id="PF13639">
    <property type="entry name" value="zf-RING_2"/>
    <property type="match status" value="1"/>
</dbReference>
<evidence type="ECO:0000256" key="3">
    <source>
        <dbReference type="SAM" id="MobiDB-lite"/>
    </source>
</evidence>
<dbReference type="InterPro" id="IPR001245">
    <property type="entry name" value="Ser-Thr/Tyr_kinase_cat_dom"/>
</dbReference>
<dbReference type="PROSITE" id="PS50089">
    <property type="entry name" value="ZF_RING_2"/>
    <property type="match status" value="1"/>
</dbReference>
<dbReference type="SUPFAM" id="SSF57850">
    <property type="entry name" value="RING/U-box"/>
    <property type="match status" value="1"/>
</dbReference>
<proteinExistence type="predicted"/>
<dbReference type="SUPFAM" id="SSF56112">
    <property type="entry name" value="Protein kinase-like (PK-like)"/>
    <property type="match status" value="2"/>
</dbReference>
<feature type="transmembrane region" description="Helical" evidence="4">
    <location>
        <begin position="827"/>
        <end position="852"/>
    </location>
</feature>
<evidence type="ECO:0000256" key="1">
    <source>
        <dbReference type="PROSITE-ProRule" id="PRU00175"/>
    </source>
</evidence>
<evidence type="ECO:0000256" key="4">
    <source>
        <dbReference type="SAM" id="Phobius"/>
    </source>
</evidence>
<evidence type="ECO:0008006" key="9">
    <source>
        <dbReference type="Google" id="ProtNLM"/>
    </source>
</evidence>
<evidence type="ECO:0000313" key="8">
    <source>
        <dbReference type="Proteomes" id="UP001281761"/>
    </source>
</evidence>
<dbReference type="Pfam" id="PF00069">
    <property type="entry name" value="Pkinase"/>
    <property type="match status" value="1"/>
</dbReference>
<dbReference type="SMART" id="SM00184">
    <property type="entry name" value="RING"/>
    <property type="match status" value="1"/>
</dbReference>
<feature type="region of interest" description="Disordered" evidence="3">
    <location>
        <begin position="1010"/>
        <end position="1035"/>
    </location>
</feature>
<dbReference type="PANTHER" id="PTHR24348">
    <property type="entry name" value="SERINE/THREONINE-PROTEIN KINASE UNC-51-RELATED"/>
    <property type="match status" value="1"/>
</dbReference>
<keyword evidence="1" id="KW-0479">Metal-binding</keyword>
<keyword evidence="2" id="KW-0175">Coiled coil</keyword>
<evidence type="ECO:0000259" key="6">
    <source>
        <dbReference type="PROSITE" id="PS50089"/>
    </source>
</evidence>
<dbReference type="InterPro" id="IPR001841">
    <property type="entry name" value="Znf_RING"/>
</dbReference>
<feature type="region of interest" description="Disordered" evidence="3">
    <location>
        <begin position="1189"/>
        <end position="1214"/>
    </location>
</feature>
<feature type="compositionally biased region" description="Polar residues" evidence="3">
    <location>
        <begin position="1709"/>
        <end position="1723"/>
    </location>
</feature>
<reference evidence="7 8" key="1">
    <citation type="journal article" date="2022" name="bioRxiv">
        <title>Genomics of Preaxostyla Flagellates Illuminates Evolutionary Transitions and the Path Towards Mitochondrial Loss.</title>
        <authorList>
            <person name="Novak L.V.F."/>
            <person name="Treitli S.C."/>
            <person name="Pyrih J."/>
            <person name="Halakuc P."/>
            <person name="Pipaliya S.V."/>
            <person name="Vacek V."/>
            <person name="Brzon O."/>
            <person name="Soukal P."/>
            <person name="Eme L."/>
            <person name="Dacks J.B."/>
            <person name="Karnkowska A."/>
            <person name="Elias M."/>
            <person name="Hampl V."/>
        </authorList>
    </citation>
    <scope>NUCLEOTIDE SEQUENCE [LARGE SCALE GENOMIC DNA]</scope>
    <source>
        <strain evidence="7">NAU3</strain>
        <tissue evidence="7">Gut</tissue>
    </source>
</reference>
<dbReference type="InterPro" id="IPR000719">
    <property type="entry name" value="Prot_kinase_dom"/>
</dbReference>
<dbReference type="Pfam" id="PF07714">
    <property type="entry name" value="PK_Tyr_Ser-Thr"/>
    <property type="match status" value="1"/>
</dbReference>
<accession>A0ABQ9XJ90</accession>
<feature type="region of interest" description="Disordered" evidence="3">
    <location>
        <begin position="1743"/>
        <end position="1778"/>
    </location>
</feature>
<keyword evidence="1" id="KW-0863">Zinc-finger</keyword>
<dbReference type="PANTHER" id="PTHR24348:SF68">
    <property type="entry name" value="SERINE_THREONINE-PROTEIN KINASE ATG1C"/>
    <property type="match status" value="1"/>
</dbReference>
<feature type="region of interest" description="Disordered" evidence="3">
    <location>
        <begin position="1675"/>
        <end position="1727"/>
    </location>
</feature>
<feature type="compositionally biased region" description="Low complexity" evidence="3">
    <location>
        <begin position="1743"/>
        <end position="1752"/>
    </location>
</feature>